<feature type="transmembrane region" description="Helical" evidence="4">
    <location>
        <begin position="127"/>
        <end position="148"/>
    </location>
</feature>
<dbReference type="STRING" id="1856405.BFC17_09765"/>
<feature type="transmembrane region" description="Helical" evidence="4">
    <location>
        <begin position="194"/>
        <end position="212"/>
    </location>
</feature>
<dbReference type="NCBIfam" id="TIGR02937">
    <property type="entry name" value="sigma70-ECF"/>
    <property type="match status" value="1"/>
</dbReference>
<dbReference type="CDD" id="cd06171">
    <property type="entry name" value="Sigma70_r4"/>
    <property type="match status" value="1"/>
</dbReference>
<evidence type="ECO:0000256" key="4">
    <source>
        <dbReference type="SAM" id="Phobius"/>
    </source>
</evidence>
<protein>
    <recommendedName>
        <fullName evidence="5">RNA polymerase sigma factor 70 region 4 type 2 domain-containing protein</fullName>
    </recommendedName>
</protein>
<dbReference type="InterPro" id="IPR014284">
    <property type="entry name" value="RNA_pol_sigma-70_dom"/>
</dbReference>
<dbReference type="OrthoDB" id="5757196at2"/>
<dbReference type="EMBL" id="MJIC01000004">
    <property type="protein sequence ID" value="OFI35959.1"/>
    <property type="molecule type" value="Genomic_DNA"/>
</dbReference>
<evidence type="ECO:0000256" key="2">
    <source>
        <dbReference type="ARBA" id="ARBA00023082"/>
    </source>
</evidence>
<dbReference type="InterPro" id="IPR013324">
    <property type="entry name" value="RNA_pol_sigma_r3/r4-like"/>
</dbReference>
<dbReference type="PANTHER" id="PTHR43133">
    <property type="entry name" value="RNA POLYMERASE ECF-TYPE SIGMA FACTO"/>
    <property type="match status" value="1"/>
</dbReference>
<organism evidence="6 7">
    <name type="scientific">Alteromonas lipolytica</name>
    <dbReference type="NCBI Taxonomy" id="1856405"/>
    <lineage>
        <taxon>Bacteria</taxon>
        <taxon>Pseudomonadati</taxon>
        <taxon>Pseudomonadota</taxon>
        <taxon>Gammaproteobacteria</taxon>
        <taxon>Alteromonadales</taxon>
        <taxon>Alteromonadaceae</taxon>
        <taxon>Alteromonas/Salinimonas group</taxon>
        <taxon>Alteromonas</taxon>
    </lineage>
</organism>
<dbReference type="Gene3D" id="1.10.10.10">
    <property type="entry name" value="Winged helix-like DNA-binding domain superfamily/Winged helix DNA-binding domain"/>
    <property type="match status" value="1"/>
</dbReference>
<dbReference type="InterPro" id="IPR039425">
    <property type="entry name" value="RNA_pol_sigma-70-like"/>
</dbReference>
<name>A0A1E8FJ41_9ALTE</name>
<reference evidence="6 7" key="1">
    <citation type="submission" date="2016-09" db="EMBL/GenBank/DDBJ databases">
        <title>Alteromonas lipolytica, a new species isolated from sea water.</title>
        <authorList>
            <person name="Wu Y.-H."/>
            <person name="Cheng H."/>
            <person name="Xu X.-W."/>
        </authorList>
    </citation>
    <scope>NUCLEOTIDE SEQUENCE [LARGE SCALE GENOMIC DNA]</scope>
    <source>
        <strain evidence="6 7">JW12</strain>
    </source>
</reference>
<sequence length="269" mass="29672">MMFAAYCDDELPPETQLSRNQTATLLQQVVDDLPEESREIVLLYYREDQSATQVAELLSVSPELVRQRLSRARKALKSTLLDRYGKLILTTAPTFTASSLLLAGAGISAPAKASTSSVLANSGSAGILKLFLSGAFFAALLGALSVFWSTYLPLKHMTIESQKLRLKQLRRATVIWVLFTGIMLACAYEFTSGWLMPVLAYSLFAAGLSVQFKKMRKVIMYDMFDSKPHSIEQQKMAFWQRCWGNAGLYGGLLVGFASMLIGLMGAGRL</sequence>
<dbReference type="GO" id="GO:0016987">
    <property type="term" value="F:sigma factor activity"/>
    <property type="evidence" value="ECO:0007669"/>
    <property type="project" value="UniProtKB-KW"/>
</dbReference>
<evidence type="ECO:0000256" key="1">
    <source>
        <dbReference type="ARBA" id="ARBA00023015"/>
    </source>
</evidence>
<comment type="caution">
    <text evidence="6">The sequence shown here is derived from an EMBL/GenBank/DDBJ whole genome shotgun (WGS) entry which is preliminary data.</text>
</comment>
<keyword evidence="3" id="KW-0804">Transcription</keyword>
<keyword evidence="7" id="KW-1185">Reference proteome</keyword>
<gene>
    <name evidence="6" type="ORF">BFC17_09765</name>
</gene>
<dbReference type="GO" id="GO:0006352">
    <property type="term" value="P:DNA-templated transcription initiation"/>
    <property type="evidence" value="ECO:0007669"/>
    <property type="project" value="InterPro"/>
</dbReference>
<dbReference type="Proteomes" id="UP000176037">
    <property type="component" value="Unassembled WGS sequence"/>
</dbReference>
<feature type="transmembrane region" description="Helical" evidence="4">
    <location>
        <begin position="169"/>
        <end position="188"/>
    </location>
</feature>
<feature type="transmembrane region" description="Helical" evidence="4">
    <location>
        <begin position="246"/>
        <end position="266"/>
    </location>
</feature>
<dbReference type="PANTHER" id="PTHR43133:SF25">
    <property type="entry name" value="RNA POLYMERASE SIGMA FACTOR RFAY-RELATED"/>
    <property type="match status" value="1"/>
</dbReference>
<keyword evidence="2" id="KW-0731">Sigma factor</keyword>
<proteinExistence type="predicted"/>
<feature type="domain" description="RNA polymerase sigma factor 70 region 4 type 2" evidence="5">
    <location>
        <begin position="25"/>
        <end position="76"/>
    </location>
</feature>
<keyword evidence="1" id="KW-0805">Transcription regulation</keyword>
<dbReference type="AlphaFoldDB" id="A0A1E8FJ41"/>
<evidence type="ECO:0000256" key="3">
    <source>
        <dbReference type="ARBA" id="ARBA00023163"/>
    </source>
</evidence>
<dbReference type="InterPro" id="IPR036388">
    <property type="entry name" value="WH-like_DNA-bd_sf"/>
</dbReference>
<dbReference type="Pfam" id="PF08281">
    <property type="entry name" value="Sigma70_r4_2"/>
    <property type="match status" value="1"/>
</dbReference>
<dbReference type="GO" id="GO:0003677">
    <property type="term" value="F:DNA binding"/>
    <property type="evidence" value="ECO:0007669"/>
    <property type="project" value="InterPro"/>
</dbReference>
<dbReference type="SUPFAM" id="SSF88659">
    <property type="entry name" value="Sigma3 and sigma4 domains of RNA polymerase sigma factors"/>
    <property type="match status" value="1"/>
</dbReference>
<evidence type="ECO:0000259" key="5">
    <source>
        <dbReference type="Pfam" id="PF08281"/>
    </source>
</evidence>
<accession>A0A1E8FJ41</accession>
<evidence type="ECO:0000313" key="6">
    <source>
        <dbReference type="EMBL" id="OFI35959.1"/>
    </source>
</evidence>
<feature type="transmembrane region" description="Helical" evidence="4">
    <location>
        <begin position="87"/>
        <end position="107"/>
    </location>
</feature>
<dbReference type="RefSeq" id="WP_070174803.1">
    <property type="nucleotide sequence ID" value="NZ_BMJR01000004.1"/>
</dbReference>
<keyword evidence="4" id="KW-0472">Membrane</keyword>
<keyword evidence="4" id="KW-0812">Transmembrane</keyword>
<keyword evidence="4" id="KW-1133">Transmembrane helix</keyword>
<dbReference type="InterPro" id="IPR013249">
    <property type="entry name" value="RNA_pol_sigma70_r4_t2"/>
</dbReference>
<evidence type="ECO:0000313" key="7">
    <source>
        <dbReference type="Proteomes" id="UP000176037"/>
    </source>
</evidence>